<keyword evidence="1" id="KW-0378">Hydrolase</keyword>
<sequence>MRIIIQRVNEAKVLVEQQLVAHIKNGLLLLVGFGKDDDAAKIPLAKKKVLELRIFHDENNKMNLSVKDIGGSLLLVPQFTLYADCRRGRRPDFTAAAPPVLAENLFNQFTESIKETGINVQTGVFGAHMEVALVNDGPVTIFMEF</sequence>
<proteinExistence type="predicted"/>
<dbReference type="EMBL" id="SMOG01000014">
    <property type="protein sequence ID" value="TDF72854.1"/>
    <property type="molecule type" value="Genomic_DNA"/>
</dbReference>
<keyword evidence="2" id="KW-1185">Reference proteome</keyword>
<accession>A0AC61QIS6</accession>
<comment type="caution">
    <text evidence="1">The sequence shown here is derived from an EMBL/GenBank/DDBJ whole genome shotgun (WGS) entry which is preliminary data.</text>
</comment>
<gene>
    <name evidence="1" type="ORF">E0946_05085</name>
</gene>
<protein>
    <submittedName>
        <fullName evidence="1">D-tyrosyl-tRNA(Tyr) deacylase</fullName>
        <ecNumber evidence="1">3.1.1.96</ecNumber>
    </submittedName>
</protein>
<evidence type="ECO:0000313" key="1">
    <source>
        <dbReference type="EMBL" id="TDF72854.1"/>
    </source>
</evidence>
<reference evidence="1" key="1">
    <citation type="submission" date="2019-03" db="EMBL/GenBank/DDBJ databases">
        <title>Candidatus Syntrophosphaera thermopropionivorans: a novel player in syntrophic propionate oxidation during anaerobic digestion.</title>
        <authorList>
            <person name="Dyksma S."/>
        </authorList>
    </citation>
    <scope>NUCLEOTIDE SEQUENCE</scope>
    <source>
        <strain evidence="1">W5</strain>
    </source>
</reference>
<dbReference type="Proteomes" id="UP000294588">
    <property type="component" value="Unassembled WGS sequence"/>
</dbReference>
<dbReference type="EC" id="3.1.1.96" evidence="1"/>
<evidence type="ECO:0000313" key="2">
    <source>
        <dbReference type="Proteomes" id="UP000294588"/>
    </source>
</evidence>
<organism evidence="1 2">
    <name type="scientific">Candidatus Syntrophosphaera thermopropionivorans</name>
    <dbReference type="NCBI Taxonomy" id="2593015"/>
    <lineage>
        <taxon>Bacteria</taxon>
        <taxon>Pseudomonadati</taxon>
        <taxon>Candidatus Cloacimonadota</taxon>
        <taxon>Candidatus Cloacimonadia</taxon>
        <taxon>Candidatus Cloacimonadales</taxon>
        <taxon>Candidatus Cloacimonadaceae</taxon>
        <taxon>Candidatus Syntrophosphaera</taxon>
    </lineage>
</organism>
<name>A0AC61QIS6_9BACT</name>